<keyword evidence="8" id="KW-1185">Reference proteome</keyword>
<keyword evidence="6" id="KW-0732">Signal</keyword>
<evidence type="ECO:0000313" key="8">
    <source>
        <dbReference type="Proteomes" id="UP000032568"/>
    </source>
</evidence>
<dbReference type="AlphaFoldDB" id="A0AAF0C6P8"/>
<dbReference type="SUPFAM" id="SSF56954">
    <property type="entry name" value="Outer membrane efflux proteins (OEP)"/>
    <property type="match status" value="1"/>
</dbReference>
<dbReference type="PANTHER" id="PTHR30026:SF23">
    <property type="entry name" value="TO APRF-PUTATIVE OUTER MEMBRANE EFFLUX PROTEIN OR SECRETED ALKALINE PHOSPHATASE-RELATED"/>
    <property type="match status" value="1"/>
</dbReference>
<dbReference type="RefSeq" id="WP_044832359.1">
    <property type="nucleotide sequence ID" value="NZ_CP059736.1"/>
</dbReference>
<reference evidence="7 8" key="2">
    <citation type="journal article" date="2022" name="Mar. Drugs">
        <title>Bioassay-Guided Fractionation Leads to the Detection of Cholic Acid Generated by the Rare Thalassomonas sp.</title>
        <authorList>
            <person name="Pheiffer F."/>
            <person name="Schneider Y.K."/>
            <person name="Hansen E.H."/>
            <person name="Andersen J.H."/>
            <person name="Isaksson J."/>
            <person name="Busche T."/>
            <person name="R C."/>
            <person name="Kalinowski J."/>
            <person name="Zyl L.V."/>
            <person name="Trindade M."/>
        </authorList>
    </citation>
    <scope>NUCLEOTIDE SEQUENCE [LARGE SCALE GENOMIC DNA]</scope>
    <source>
        <strain evidence="7 8">A5K-106</strain>
    </source>
</reference>
<comment type="subcellular location">
    <subcellularLocation>
        <location evidence="1">Cell outer membrane</location>
    </subcellularLocation>
</comment>
<evidence type="ECO:0000256" key="6">
    <source>
        <dbReference type="SAM" id="SignalP"/>
    </source>
</evidence>
<evidence type="ECO:0000256" key="2">
    <source>
        <dbReference type="ARBA" id="ARBA00022452"/>
    </source>
</evidence>
<organism evidence="7 8">
    <name type="scientific">Thalassomonas actiniarum</name>
    <dbReference type="NCBI Taxonomy" id="485447"/>
    <lineage>
        <taxon>Bacteria</taxon>
        <taxon>Pseudomonadati</taxon>
        <taxon>Pseudomonadota</taxon>
        <taxon>Gammaproteobacteria</taxon>
        <taxon>Alteromonadales</taxon>
        <taxon>Colwelliaceae</taxon>
        <taxon>Thalassomonas</taxon>
    </lineage>
</organism>
<evidence type="ECO:0000256" key="1">
    <source>
        <dbReference type="ARBA" id="ARBA00004442"/>
    </source>
</evidence>
<sequence length="558" mass="60781">MKKHLLPGQKTGVIALASMLAFSSAAAIPDSVTAGKGLTLEQSLRIAIANSSSLVTASVQVDLARADELSAADPFDTNFTTSMAFERVRGYEYPEELQQVSAATGGEVTASTFMTDHQNNEQLKSGINKVFRNGIYTELSIELDSSDSDKTAADIADVIPALEATGLRSGARVGDYSPVHPSTIQLTVNVPLMKFSGENNIAAANEKNFRYQREAAEMDLNQQVAAIIQEVFTSYWAYEAALTKLKFTRESKALVDLWLANVSASEQASAAGAGKHISYLNGYKTELSVDISKAKEAANVARSKLAQVLGVSSSDARKITKLADDFPLDWNTTLAYFDNAKIAKRWHALAEANRFDLKAAKLQLDAAKAIYAGSKNDEQSKLDLSFVLKQEGLGLGGDEYVDFSSFNDGRSDLGYTVQLSFEKKLGNYKARAQVDKTRHLRRQKDAEYNNARRSIEIAVDSAITSLYNSLVALKAAKQQSQHYQTALNGIVSNNIFSLADVYDLVSVEQARLQSFTDHVTAIQNVADAIGNARFQTGTMIKKIGDIHQVEVNDLTRLP</sequence>
<dbReference type="GO" id="GO:0015562">
    <property type="term" value="F:efflux transmembrane transporter activity"/>
    <property type="evidence" value="ECO:0007669"/>
    <property type="project" value="InterPro"/>
</dbReference>
<evidence type="ECO:0000256" key="4">
    <source>
        <dbReference type="ARBA" id="ARBA00023136"/>
    </source>
</evidence>
<dbReference type="InterPro" id="IPR051906">
    <property type="entry name" value="TolC-like"/>
</dbReference>
<feature type="chain" id="PRO_5041939821" evidence="6">
    <location>
        <begin position="28"/>
        <end position="558"/>
    </location>
</feature>
<keyword evidence="5" id="KW-0998">Cell outer membrane</keyword>
<evidence type="ECO:0000313" key="7">
    <source>
        <dbReference type="EMBL" id="WDE02536.1"/>
    </source>
</evidence>
<gene>
    <name evidence="7" type="ORF">SG35_029465</name>
</gene>
<dbReference type="Gene3D" id="1.20.1600.10">
    <property type="entry name" value="Outer membrane efflux proteins (OEP)"/>
    <property type="match status" value="1"/>
</dbReference>
<protein>
    <submittedName>
        <fullName evidence="7">TolC family protein</fullName>
    </submittedName>
</protein>
<dbReference type="GO" id="GO:0015288">
    <property type="term" value="F:porin activity"/>
    <property type="evidence" value="ECO:0007669"/>
    <property type="project" value="TreeGrafter"/>
</dbReference>
<feature type="signal peptide" evidence="6">
    <location>
        <begin position="1"/>
        <end position="27"/>
    </location>
</feature>
<proteinExistence type="predicted"/>
<dbReference type="GO" id="GO:0009279">
    <property type="term" value="C:cell outer membrane"/>
    <property type="evidence" value="ECO:0007669"/>
    <property type="project" value="UniProtKB-SubCell"/>
</dbReference>
<keyword evidence="4" id="KW-0472">Membrane</keyword>
<dbReference type="GO" id="GO:1990281">
    <property type="term" value="C:efflux pump complex"/>
    <property type="evidence" value="ECO:0007669"/>
    <property type="project" value="TreeGrafter"/>
</dbReference>
<dbReference type="KEGG" id="tact:SG35_029465"/>
<dbReference type="EMBL" id="CP059736">
    <property type="protein sequence ID" value="WDE02536.1"/>
    <property type="molecule type" value="Genomic_DNA"/>
</dbReference>
<accession>A0AAF0C6P8</accession>
<keyword evidence="2" id="KW-1134">Transmembrane beta strand</keyword>
<reference evidence="7 8" key="1">
    <citation type="journal article" date="2015" name="Genome Announc.">
        <title>Draft Genome Sequences of Marine Isolates of Thalassomonas viridans and Thalassomonas actiniarum.</title>
        <authorList>
            <person name="Olonade I."/>
            <person name="van Zyl L.J."/>
            <person name="Trindade M."/>
        </authorList>
    </citation>
    <scope>NUCLEOTIDE SEQUENCE [LARGE SCALE GENOMIC DNA]</scope>
    <source>
        <strain evidence="7 8">A5K-106</strain>
    </source>
</reference>
<dbReference type="Proteomes" id="UP000032568">
    <property type="component" value="Chromosome pTact"/>
</dbReference>
<evidence type="ECO:0000256" key="3">
    <source>
        <dbReference type="ARBA" id="ARBA00022692"/>
    </source>
</evidence>
<name>A0AAF0C6P8_9GAMM</name>
<evidence type="ECO:0000256" key="5">
    <source>
        <dbReference type="ARBA" id="ARBA00023237"/>
    </source>
</evidence>
<dbReference type="PANTHER" id="PTHR30026">
    <property type="entry name" value="OUTER MEMBRANE PROTEIN TOLC"/>
    <property type="match status" value="1"/>
</dbReference>
<keyword evidence="3" id="KW-0812">Transmembrane</keyword>